<proteinExistence type="predicted"/>
<accession>A0ABX0TWC9</accession>
<dbReference type="EMBL" id="JAAOZC010000003">
    <property type="protein sequence ID" value="NIJ08095.1"/>
    <property type="molecule type" value="Genomic_DNA"/>
</dbReference>
<gene>
    <name evidence="1" type="ORF">FHS31_001705</name>
</gene>
<sequence>MLIGAAPPPPLPPVGYVEMADMALSAQQVLAVAITRATPLKAESAVGVAPGKVRFFIEAHVDALIGGKGPAPADIRYLVDLPASMAKAKLKGMAVLLLGNPTGTPGEFSLIGPHAQIARTPENETRIRAILTASLASDAPPQITGIGHAFHVAGTLPGEGETQIFVRTADGRPISLSILRRPGEKPHWAVALSELVDASAAPPQPESFLWYRLACGLPPKLPDSALEGVGDEDAAQARQDYQVVIDGLGPCKRAG</sequence>
<evidence type="ECO:0000313" key="1">
    <source>
        <dbReference type="EMBL" id="NIJ08095.1"/>
    </source>
</evidence>
<protein>
    <recommendedName>
        <fullName evidence="3">DUF4384 domain-containing protein</fullName>
    </recommendedName>
</protein>
<reference evidence="1 2" key="1">
    <citation type="submission" date="2020-03" db="EMBL/GenBank/DDBJ databases">
        <title>Genomic Encyclopedia of Type Strains, Phase III (KMG-III): the genomes of soil and plant-associated and newly described type strains.</title>
        <authorList>
            <person name="Whitman W."/>
        </authorList>
    </citation>
    <scope>NUCLEOTIDE SEQUENCE [LARGE SCALE GENOMIC DNA]</scope>
    <source>
        <strain evidence="1 2">CECT 8804</strain>
    </source>
</reference>
<organism evidence="1 2">
    <name type="scientific">Sphingomonas vulcanisoli</name>
    <dbReference type="NCBI Taxonomy" id="1658060"/>
    <lineage>
        <taxon>Bacteria</taxon>
        <taxon>Pseudomonadati</taxon>
        <taxon>Pseudomonadota</taxon>
        <taxon>Alphaproteobacteria</taxon>
        <taxon>Sphingomonadales</taxon>
        <taxon>Sphingomonadaceae</taxon>
        <taxon>Sphingomonas</taxon>
    </lineage>
</organism>
<evidence type="ECO:0000313" key="2">
    <source>
        <dbReference type="Proteomes" id="UP000727456"/>
    </source>
</evidence>
<keyword evidence="2" id="KW-1185">Reference proteome</keyword>
<comment type="caution">
    <text evidence="1">The sequence shown here is derived from an EMBL/GenBank/DDBJ whole genome shotgun (WGS) entry which is preliminary data.</text>
</comment>
<name>A0ABX0TWC9_9SPHN</name>
<dbReference type="RefSeq" id="WP_167072915.1">
    <property type="nucleotide sequence ID" value="NZ_JAAOZC010000003.1"/>
</dbReference>
<evidence type="ECO:0008006" key="3">
    <source>
        <dbReference type="Google" id="ProtNLM"/>
    </source>
</evidence>
<dbReference type="Proteomes" id="UP000727456">
    <property type="component" value="Unassembled WGS sequence"/>
</dbReference>